<evidence type="ECO:0000256" key="5">
    <source>
        <dbReference type="ARBA" id="ARBA00022272"/>
    </source>
</evidence>
<dbReference type="Proteomes" id="UP000243807">
    <property type="component" value="Chromosome"/>
</dbReference>
<evidence type="ECO:0000256" key="6">
    <source>
        <dbReference type="ARBA" id="ARBA00022605"/>
    </source>
</evidence>
<proteinExistence type="inferred from homology"/>
<keyword evidence="9 10" id="KW-0413">Isomerase</keyword>
<keyword evidence="6 10" id="KW-0028">Amino-acid biosynthesis</keyword>
<dbReference type="EC" id="5.3.1.24" evidence="4 10"/>
<dbReference type="InterPro" id="IPR044643">
    <property type="entry name" value="TrpF_fam"/>
</dbReference>
<dbReference type="FunFam" id="3.20.20.70:FF:000075">
    <property type="entry name" value="Tryptophan biosynthesis protein TRP1"/>
    <property type="match status" value="1"/>
</dbReference>
<accession>A0A1P8ULG7</accession>
<dbReference type="NCBIfam" id="NF002298">
    <property type="entry name" value="PRK01222.1-4"/>
    <property type="match status" value="1"/>
</dbReference>
<dbReference type="EMBL" id="CP019434">
    <property type="protein sequence ID" value="APZ44604.1"/>
    <property type="molecule type" value="Genomic_DNA"/>
</dbReference>
<dbReference type="HAMAP" id="MF_00135">
    <property type="entry name" value="PRAI"/>
    <property type="match status" value="1"/>
</dbReference>
<comment type="pathway">
    <text evidence="2 10">Amino-acid biosynthesis; L-tryptophan biosynthesis; L-tryptophan from chorismate: step 3/5.</text>
</comment>
<keyword evidence="13" id="KW-1185">Reference proteome</keyword>
<evidence type="ECO:0000256" key="10">
    <source>
        <dbReference type="HAMAP-Rule" id="MF_00135"/>
    </source>
</evidence>
<dbReference type="RefSeq" id="WP_076838435.1">
    <property type="nucleotide sequence ID" value="NZ_CP019434.1"/>
</dbReference>
<dbReference type="PANTHER" id="PTHR42894">
    <property type="entry name" value="N-(5'-PHOSPHORIBOSYL)ANTHRANILATE ISOMERASE"/>
    <property type="match status" value="1"/>
</dbReference>
<dbReference type="InterPro" id="IPR013785">
    <property type="entry name" value="Aldolase_TIM"/>
</dbReference>
<organism evidence="12 13">
    <name type="scientific">Acidihalobacter ferrooxydans</name>
    <dbReference type="NCBI Taxonomy" id="1765967"/>
    <lineage>
        <taxon>Bacteria</taxon>
        <taxon>Pseudomonadati</taxon>
        <taxon>Pseudomonadota</taxon>
        <taxon>Gammaproteobacteria</taxon>
        <taxon>Chromatiales</taxon>
        <taxon>Ectothiorhodospiraceae</taxon>
        <taxon>Acidihalobacter</taxon>
    </lineage>
</organism>
<evidence type="ECO:0000313" key="13">
    <source>
        <dbReference type="Proteomes" id="UP000243807"/>
    </source>
</evidence>
<keyword evidence="7 10" id="KW-0822">Tryptophan biosynthesis</keyword>
<dbReference type="GO" id="GO:0000162">
    <property type="term" value="P:L-tryptophan biosynthetic process"/>
    <property type="evidence" value="ECO:0007669"/>
    <property type="project" value="UniProtKB-UniRule"/>
</dbReference>
<dbReference type="Gene3D" id="3.20.20.70">
    <property type="entry name" value="Aldolase class I"/>
    <property type="match status" value="1"/>
</dbReference>
<dbReference type="KEGG" id="afy:BW247_07445"/>
<evidence type="ECO:0000256" key="1">
    <source>
        <dbReference type="ARBA" id="ARBA00001164"/>
    </source>
</evidence>
<comment type="catalytic activity">
    <reaction evidence="1 10">
        <text>N-(5-phospho-beta-D-ribosyl)anthranilate = 1-(2-carboxyphenylamino)-1-deoxy-D-ribulose 5-phosphate</text>
        <dbReference type="Rhea" id="RHEA:21540"/>
        <dbReference type="ChEBI" id="CHEBI:18277"/>
        <dbReference type="ChEBI" id="CHEBI:58613"/>
        <dbReference type="EC" id="5.3.1.24"/>
    </reaction>
</comment>
<dbReference type="InterPro" id="IPR001240">
    <property type="entry name" value="PRAI_dom"/>
</dbReference>
<dbReference type="UniPathway" id="UPA00035">
    <property type="reaction ID" value="UER00042"/>
</dbReference>
<dbReference type="SUPFAM" id="SSF51366">
    <property type="entry name" value="Ribulose-phoshate binding barrel"/>
    <property type="match status" value="1"/>
</dbReference>
<dbReference type="Pfam" id="PF00697">
    <property type="entry name" value="PRAI"/>
    <property type="match status" value="1"/>
</dbReference>
<dbReference type="GO" id="GO:0004640">
    <property type="term" value="F:phosphoribosylanthranilate isomerase activity"/>
    <property type="evidence" value="ECO:0007669"/>
    <property type="project" value="UniProtKB-UniRule"/>
</dbReference>
<evidence type="ECO:0000259" key="11">
    <source>
        <dbReference type="Pfam" id="PF00697"/>
    </source>
</evidence>
<dbReference type="STRING" id="1765967.BW247_07445"/>
<evidence type="ECO:0000256" key="2">
    <source>
        <dbReference type="ARBA" id="ARBA00004664"/>
    </source>
</evidence>
<evidence type="ECO:0000256" key="8">
    <source>
        <dbReference type="ARBA" id="ARBA00023141"/>
    </source>
</evidence>
<sequence>MRTRVKICGIMREADLSDAVEAGADAIGLVFYARSSRNIEPQAAAALLATLPAFVMPVGLFLGADPEWVREVLRQVPLDLLQFHGRESADYCRSFGRPYMKAIGAGGVDDVRGLAEKYGDARALLLDGNEHGKPGGTGHAFDWNHIPAGLGRPLVLAGGLGPDNVCEAIRKVRPYAVDVSSGVESALGIKNTQLIQTFMNEVRRGDSE</sequence>
<evidence type="ECO:0000256" key="4">
    <source>
        <dbReference type="ARBA" id="ARBA00012572"/>
    </source>
</evidence>
<feature type="domain" description="N-(5'phosphoribosyl) anthranilate isomerase (PRAI)" evidence="11">
    <location>
        <begin position="5"/>
        <end position="200"/>
    </location>
</feature>
<dbReference type="AlphaFoldDB" id="A0A1P8ULG7"/>
<evidence type="ECO:0000313" key="12">
    <source>
        <dbReference type="EMBL" id="APZ44604.1"/>
    </source>
</evidence>
<comment type="similarity">
    <text evidence="3 10">Belongs to the TrpF family.</text>
</comment>
<dbReference type="PANTHER" id="PTHR42894:SF1">
    <property type="entry name" value="N-(5'-PHOSPHORIBOSYL)ANTHRANILATE ISOMERASE"/>
    <property type="match status" value="1"/>
</dbReference>
<evidence type="ECO:0000256" key="7">
    <source>
        <dbReference type="ARBA" id="ARBA00022822"/>
    </source>
</evidence>
<protein>
    <recommendedName>
        <fullName evidence="5 10">N-(5'-phosphoribosyl)anthranilate isomerase</fullName>
        <shortName evidence="10">PRAI</shortName>
        <ecNumber evidence="4 10">5.3.1.24</ecNumber>
    </recommendedName>
</protein>
<dbReference type="InterPro" id="IPR011060">
    <property type="entry name" value="RibuloseP-bd_barrel"/>
</dbReference>
<evidence type="ECO:0000256" key="3">
    <source>
        <dbReference type="ARBA" id="ARBA00007571"/>
    </source>
</evidence>
<dbReference type="OrthoDB" id="9796196at2"/>
<reference evidence="12 13" key="1">
    <citation type="submission" date="2017-01" db="EMBL/GenBank/DDBJ databases">
        <title>Draft sequence of Acidihalobacter ferrooxidans strain DSM 14175 (strain V8).</title>
        <authorList>
            <person name="Khaleque H.N."/>
            <person name="Ramsay J.P."/>
            <person name="Murphy R.J.T."/>
            <person name="Kaksonen A.H."/>
            <person name="Boxall N.J."/>
            <person name="Watkin E.L.J."/>
        </authorList>
    </citation>
    <scope>NUCLEOTIDE SEQUENCE [LARGE SCALE GENOMIC DNA]</scope>
    <source>
        <strain evidence="12 13">V8</strain>
    </source>
</reference>
<keyword evidence="8 10" id="KW-0057">Aromatic amino acid biosynthesis</keyword>
<name>A0A1P8ULG7_9GAMM</name>
<dbReference type="CDD" id="cd00405">
    <property type="entry name" value="PRAI"/>
    <property type="match status" value="1"/>
</dbReference>
<gene>
    <name evidence="10" type="primary">trpF</name>
    <name evidence="12" type="ORF">BW247_07445</name>
</gene>
<evidence type="ECO:0000256" key="9">
    <source>
        <dbReference type="ARBA" id="ARBA00023235"/>
    </source>
</evidence>